<gene>
    <name evidence="1" type="ORF">FAZ19_16270</name>
</gene>
<dbReference type="EMBL" id="SUKA01000005">
    <property type="protein sequence ID" value="TJY63822.1"/>
    <property type="molecule type" value="Genomic_DNA"/>
</dbReference>
<evidence type="ECO:0000313" key="1">
    <source>
        <dbReference type="EMBL" id="TJY63822.1"/>
    </source>
</evidence>
<comment type="caution">
    <text evidence="1">The sequence shown here is derived from an EMBL/GenBank/DDBJ whole genome shotgun (WGS) entry which is preliminary data.</text>
</comment>
<dbReference type="OrthoDB" id="9781579at2"/>
<dbReference type="Proteomes" id="UP000309872">
    <property type="component" value="Unassembled WGS sequence"/>
</dbReference>
<protein>
    <submittedName>
        <fullName evidence="1">Uncharacterized protein</fullName>
    </submittedName>
</protein>
<dbReference type="RefSeq" id="WP_136821814.1">
    <property type="nucleotide sequence ID" value="NZ_BMJX01000005.1"/>
</dbReference>
<proteinExistence type="predicted"/>
<sequence length="190" mass="21395">MNLYVAKVLKMLLTDLPYFDRPAGLVQTITKEDSSGSGKTKVIRFPIEVDVTQEKESVPMIPDDRIKGMFYIEDGGSKHDGGNDWTSDLTLVCWFCPKKISANVEAVSVNAMADIMYLCKKFYNDAPITKLKFNVVSSPVRSASIFSQYVYPEVNTQYLMPPYDFFALKIKASFRLSDSCIEPLTDPDIC</sequence>
<reference evidence="1 2" key="1">
    <citation type="submission" date="2019-04" db="EMBL/GenBank/DDBJ databases">
        <title>Sphingobacterium olei sp. nov., isolated from oil-contaminated soil.</title>
        <authorList>
            <person name="Liu B."/>
        </authorList>
    </citation>
    <scope>NUCLEOTIDE SEQUENCE [LARGE SCALE GENOMIC DNA]</scope>
    <source>
        <strain evidence="1 2">Y3L14</strain>
    </source>
</reference>
<keyword evidence="2" id="KW-1185">Reference proteome</keyword>
<evidence type="ECO:0000313" key="2">
    <source>
        <dbReference type="Proteomes" id="UP000309872"/>
    </source>
</evidence>
<name>A0A4U0H0T6_9SPHI</name>
<accession>A0A4U0H0T6</accession>
<dbReference type="AlphaFoldDB" id="A0A4U0H0T6"/>
<organism evidence="1 2">
    <name type="scientific">Sphingobacterium alkalisoli</name>
    <dbReference type="NCBI Taxonomy" id="1874115"/>
    <lineage>
        <taxon>Bacteria</taxon>
        <taxon>Pseudomonadati</taxon>
        <taxon>Bacteroidota</taxon>
        <taxon>Sphingobacteriia</taxon>
        <taxon>Sphingobacteriales</taxon>
        <taxon>Sphingobacteriaceae</taxon>
        <taxon>Sphingobacterium</taxon>
    </lineage>
</organism>